<dbReference type="PROSITE" id="PS00028">
    <property type="entry name" value="ZINC_FINGER_C2H2_1"/>
    <property type="match status" value="4"/>
</dbReference>
<protein>
    <recommendedName>
        <fullName evidence="3">C2H2-type domain-containing protein</fullName>
    </recommendedName>
</protein>
<feature type="region of interest" description="Disordered" evidence="2">
    <location>
        <begin position="552"/>
        <end position="577"/>
    </location>
</feature>
<feature type="region of interest" description="Disordered" evidence="2">
    <location>
        <begin position="318"/>
        <end position="366"/>
    </location>
</feature>
<feature type="compositionally biased region" description="Acidic residues" evidence="2">
    <location>
        <begin position="698"/>
        <end position="713"/>
    </location>
</feature>
<feature type="compositionally biased region" description="Polar residues" evidence="2">
    <location>
        <begin position="468"/>
        <end position="487"/>
    </location>
</feature>
<dbReference type="Proteomes" id="UP001461498">
    <property type="component" value="Unassembled WGS sequence"/>
</dbReference>
<feature type="domain" description="C2H2-type" evidence="3">
    <location>
        <begin position="256"/>
        <end position="280"/>
    </location>
</feature>
<feature type="compositionally biased region" description="Basic and acidic residues" evidence="2">
    <location>
        <begin position="688"/>
        <end position="697"/>
    </location>
</feature>
<feature type="compositionally biased region" description="Acidic residues" evidence="2">
    <location>
        <begin position="739"/>
        <end position="754"/>
    </location>
</feature>
<dbReference type="AlphaFoldDB" id="A0AAW1D3V7"/>
<dbReference type="InterPro" id="IPR013087">
    <property type="entry name" value="Znf_C2H2_type"/>
</dbReference>
<keyword evidence="1" id="KW-0862">Zinc</keyword>
<feature type="region of interest" description="Disordered" evidence="2">
    <location>
        <begin position="392"/>
        <end position="527"/>
    </location>
</feature>
<feature type="region of interest" description="Disordered" evidence="2">
    <location>
        <begin position="655"/>
        <end position="676"/>
    </location>
</feature>
<feature type="compositionally biased region" description="Pro residues" evidence="2">
    <location>
        <begin position="1"/>
        <end position="12"/>
    </location>
</feature>
<keyword evidence="1" id="KW-0479">Metal-binding</keyword>
<keyword evidence="1" id="KW-0863">Zinc-finger</keyword>
<feature type="region of interest" description="Disordered" evidence="2">
    <location>
        <begin position="688"/>
        <end position="813"/>
    </location>
</feature>
<feature type="compositionally biased region" description="Low complexity" evidence="2">
    <location>
        <begin position="23"/>
        <end position="56"/>
    </location>
</feature>
<feature type="compositionally biased region" description="Polar residues" evidence="2">
    <location>
        <begin position="444"/>
        <end position="460"/>
    </location>
</feature>
<feature type="region of interest" description="Disordered" evidence="2">
    <location>
        <begin position="1087"/>
        <end position="1117"/>
    </location>
</feature>
<feature type="compositionally biased region" description="Basic and acidic residues" evidence="2">
    <location>
        <begin position="325"/>
        <end position="336"/>
    </location>
</feature>
<feature type="compositionally biased region" description="Basic and acidic residues" evidence="2">
    <location>
        <begin position="353"/>
        <end position="366"/>
    </location>
</feature>
<gene>
    <name evidence="4" type="ORF">O3M35_009673</name>
</gene>
<dbReference type="GO" id="GO:0008270">
    <property type="term" value="F:zinc ion binding"/>
    <property type="evidence" value="ECO:0007669"/>
    <property type="project" value="UniProtKB-KW"/>
</dbReference>
<feature type="domain" description="C2H2-type" evidence="3">
    <location>
        <begin position="104"/>
        <end position="140"/>
    </location>
</feature>
<dbReference type="PANTHER" id="PTHR21020:SF0">
    <property type="entry name" value="ZINC FINGER PROTEIN 800"/>
    <property type="match status" value="1"/>
</dbReference>
<dbReference type="PROSITE" id="PS50157">
    <property type="entry name" value="ZINC_FINGER_C2H2_2"/>
    <property type="match status" value="3"/>
</dbReference>
<feature type="compositionally biased region" description="Basic and acidic residues" evidence="2">
    <location>
        <begin position="660"/>
        <end position="676"/>
    </location>
</feature>
<dbReference type="Pfam" id="PF12874">
    <property type="entry name" value="zf-met"/>
    <property type="match status" value="1"/>
</dbReference>
<evidence type="ECO:0000313" key="5">
    <source>
        <dbReference type="Proteomes" id="UP001461498"/>
    </source>
</evidence>
<reference evidence="4 5" key="1">
    <citation type="submission" date="2022-12" db="EMBL/GenBank/DDBJ databases">
        <title>Chromosome-level genome assembly of true bugs.</title>
        <authorList>
            <person name="Ma L."/>
            <person name="Li H."/>
        </authorList>
    </citation>
    <scope>NUCLEOTIDE SEQUENCE [LARGE SCALE GENOMIC DNA]</scope>
    <source>
        <strain evidence="4">Lab_2022b</strain>
    </source>
</reference>
<feature type="compositionally biased region" description="Basic residues" evidence="2">
    <location>
        <begin position="495"/>
        <end position="508"/>
    </location>
</feature>
<feature type="domain" description="C2H2-type" evidence="3">
    <location>
        <begin position="369"/>
        <end position="398"/>
    </location>
</feature>
<evidence type="ECO:0000256" key="1">
    <source>
        <dbReference type="PROSITE-ProRule" id="PRU00042"/>
    </source>
</evidence>
<dbReference type="EMBL" id="JAPXFL010000006">
    <property type="protein sequence ID" value="KAK9505678.1"/>
    <property type="molecule type" value="Genomic_DNA"/>
</dbReference>
<dbReference type="EMBL" id="JAPXFL010000006">
    <property type="protein sequence ID" value="KAK9505679.1"/>
    <property type="molecule type" value="Genomic_DNA"/>
</dbReference>
<dbReference type="InterPro" id="IPR039149">
    <property type="entry name" value="ZNF800"/>
</dbReference>
<comment type="caution">
    <text evidence="4">The sequence shown here is derived from an EMBL/GenBank/DDBJ whole genome shotgun (WGS) entry which is preliminary data.</text>
</comment>
<evidence type="ECO:0000256" key="2">
    <source>
        <dbReference type="SAM" id="MobiDB-lite"/>
    </source>
</evidence>
<sequence length="1117" mass="126522">MRPLPRSQPPRPGKNDKNKQRHNNNSSNSSNSNSNSSSNNKSNNHSSNSNNNNNSKPKISKIDVSVVKQNVKTPINGLDKVIKVLENGTEEVISYLSHECSIIYECRVCLNLFRSVGNFISHKRIYCRKKYTDVHSGYNEQIEEKMLSITSDFQKGTLSSRSTSKRDIEDFLDSIKVKKAVTEQTTPDIFALELEATKEALFHCFRHQGKHCSEERSATLGPNGTIVGPDGNDEVSEDNMFRTPSPSLADDLLSSLTCPHCTKIFSSEKSLQAHYKTIHSLAVRTCYACPCCKKYLANAWSVYRHLAKVHKKSNEQIRKLRSQIQKKEVTDDESNKSKTSPIKDGVSLSEKMNPNDRINKDSPMHGESHQCYVCGKRFERRVVMLAHAQICRDKGSRTSCNTPALSDVAKEDDDENEMKRKRPRLDSPSPPSTPKIGDNESNKKNISQARNVEKTGSSTKTSERNKSTNESISPTRNVSEQNRSPTRNAPERSRSPMRKTRSKNKSPKKITASSAVISPSRSPVTTDLHLEPDTMALFSSMKKAVVVLKKKTDDVSTLSPSTPPSPRRSPSPSCSLREFSPRAEDIILRYRERENLNDEIFNSRRDSVSSCSKVDVESVYCSDTEDSSSGCEYVYGARDIENCIGTIDDVYQTSNCSNHQPDKTIENQINDSEKLDNSTINSRKCNFKIKEEPKSDDEHYEDESVVPEEEGEDDNRNFDEIIDEIESNSYENGKNDDPLLADEIESGSDSEETMDLVIIENAASEEVYEEEKDGEESEDEEEDDDDDGDDEEEEEENVEDITYDDEDVDDDTLKDDEDHVEDLVNEDHEEMAGQMVNGLSDNQKYIKTNNSMEKNSLANITFRKINSHIDGPKKKCLFCLKTFHRLNLVRRHVASHLNIYNFKCTIDKCDYKCFLRADMVKHLLRVHKMKEVRGNRGAYMKRIDVPDDESGRPTKDSHVDMHSTSLFGAKKRKFTENVPNCRKMSRLERSNETRSSSDLEDCNIDRVLPPSITSGMNNDEDYNKKIISIKANESLQQPHKRKTQIYEPDIDEIVVNPDSEPNDDKLREIMMQVIFGSETHMKRTSVCVNDTSPPETSSNSTIQENSSIEIGEVSATQ</sequence>
<dbReference type="SMART" id="SM00355">
    <property type="entry name" value="ZnF_C2H2"/>
    <property type="match status" value="6"/>
</dbReference>
<accession>A0AAW1D3V7</accession>
<evidence type="ECO:0000313" key="4">
    <source>
        <dbReference type="EMBL" id="KAK9505678.1"/>
    </source>
</evidence>
<feature type="compositionally biased region" description="Acidic residues" evidence="2">
    <location>
        <begin position="766"/>
        <end position="813"/>
    </location>
</feature>
<feature type="region of interest" description="Disordered" evidence="2">
    <location>
        <begin position="1"/>
        <end position="60"/>
    </location>
</feature>
<proteinExistence type="predicted"/>
<evidence type="ECO:0000259" key="3">
    <source>
        <dbReference type="PROSITE" id="PS50157"/>
    </source>
</evidence>
<feature type="compositionally biased region" description="Polar residues" evidence="2">
    <location>
        <begin position="511"/>
        <end position="525"/>
    </location>
</feature>
<dbReference type="PANTHER" id="PTHR21020">
    <property type="entry name" value="ZINC FINGER PROTEIN 800"/>
    <property type="match status" value="1"/>
</dbReference>
<name>A0AAW1D3V7_9HEMI</name>
<keyword evidence="5" id="KW-1185">Reference proteome</keyword>
<organism evidence="4 5">
    <name type="scientific">Rhynocoris fuscipes</name>
    <dbReference type="NCBI Taxonomy" id="488301"/>
    <lineage>
        <taxon>Eukaryota</taxon>
        <taxon>Metazoa</taxon>
        <taxon>Ecdysozoa</taxon>
        <taxon>Arthropoda</taxon>
        <taxon>Hexapoda</taxon>
        <taxon>Insecta</taxon>
        <taxon>Pterygota</taxon>
        <taxon>Neoptera</taxon>
        <taxon>Paraneoptera</taxon>
        <taxon>Hemiptera</taxon>
        <taxon>Heteroptera</taxon>
        <taxon>Panheteroptera</taxon>
        <taxon>Cimicomorpha</taxon>
        <taxon>Reduviidae</taxon>
        <taxon>Harpactorinae</taxon>
        <taxon>Harpactorini</taxon>
        <taxon>Rhynocoris</taxon>
    </lineage>
</organism>
<dbReference type="Gene3D" id="3.30.160.60">
    <property type="entry name" value="Classic Zinc Finger"/>
    <property type="match status" value="1"/>
</dbReference>